<proteinExistence type="predicted"/>
<reference evidence="1 2" key="1">
    <citation type="submission" date="2021-05" db="EMBL/GenBank/DDBJ databases">
        <title>Comparative genomic studies on the polysaccharide-degrading batcterial strains of the Flammeovirga genus.</title>
        <authorList>
            <person name="Zewei F."/>
            <person name="Zheng Z."/>
            <person name="Yu L."/>
            <person name="Ruyue G."/>
            <person name="Yanhong M."/>
            <person name="Yuanyuan C."/>
            <person name="Jingyan G."/>
            <person name="Wenjun H."/>
        </authorList>
    </citation>
    <scope>NUCLEOTIDE SEQUENCE [LARGE SCALE GENOMIC DNA]</scope>
    <source>
        <strain evidence="1 2">YS10</strain>
    </source>
</reference>
<sequence>MGLIVVALAFITAIGLGVFFSVQSKNKGIDTSNYSFLSDANVIKLASENKEGISVAALCLHSNANAKDAKQKLEDLREQGILYLSIEENGTEKYLISDISLLDHKK</sequence>
<accession>A0ABX8GU64</accession>
<keyword evidence="2" id="KW-1185">Reference proteome</keyword>
<dbReference type="Proteomes" id="UP000682802">
    <property type="component" value="Chromosome 1"/>
</dbReference>
<evidence type="ECO:0000313" key="1">
    <source>
        <dbReference type="EMBL" id="QWG06964.1"/>
    </source>
</evidence>
<dbReference type="EMBL" id="CP076128">
    <property type="protein sequence ID" value="QWG06964.1"/>
    <property type="molecule type" value="Genomic_DNA"/>
</dbReference>
<gene>
    <name evidence="1" type="ORF">KM029_16890</name>
</gene>
<dbReference type="RefSeq" id="WP_144074365.1">
    <property type="nucleotide sequence ID" value="NZ_CP076128.1"/>
</dbReference>
<organism evidence="1 2">
    <name type="scientific">Flammeovirga kamogawensis</name>
    <dbReference type="NCBI Taxonomy" id="373891"/>
    <lineage>
        <taxon>Bacteria</taxon>
        <taxon>Pseudomonadati</taxon>
        <taxon>Bacteroidota</taxon>
        <taxon>Cytophagia</taxon>
        <taxon>Cytophagales</taxon>
        <taxon>Flammeovirgaceae</taxon>
        <taxon>Flammeovirga</taxon>
    </lineage>
</organism>
<name>A0ABX8GU64_9BACT</name>
<evidence type="ECO:0000313" key="2">
    <source>
        <dbReference type="Proteomes" id="UP000682802"/>
    </source>
</evidence>
<protein>
    <submittedName>
        <fullName evidence="1">Uncharacterized protein</fullName>
    </submittedName>
</protein>